<comment type="catalytic activity">
    <reaction evidence="17">
        <text>hexanoyl-[ACP] + malonyl-[ACP] + H(+) = 3-oxooctanoyl-[ACP] + holo-[ACP] + CO2</text>
        <dbReference type="Rhea" id="RHEA:41836"/>
        <dbReference type="Rhea" id="RHEA-COMP:9623"/>
        <dbReference type="Rhea" id="RHEA-COMP:9632"/>
        <dbReference type="Rhea" id="RHEA-COMP:9633"/>
        <dbReference type="Rhea" id="RHEA-COMP:9685"/>
        <dbReference type="ChEBI" id="CHEBI:15378"/>
        <dbReference type="ChEBI" id="CHEBI:16526"/>
        <dbReference type="ChEBI" id="CHEBI:64479"/>
        <dbReference type="ChEBI" id="CHEBI:78449"/>
        <dbReference type="ChEBI" id="CHEBI:78459"/>
        <dbReference type="ChEBI" id="CHEBI:78460"/>
    </reaction>
    <physiologicalReaction direction="left-to-right" evidence="17">
        <dbReference type="Rhea" id="RHEA:41837"/>
    </physiologicalReaction>
</comment>
<evidence type="ECO:0000256" key="35">
    <source>
        <dbReference type="ARBA" id="ARBA00048704"/>
    </source>
</evidence>
<proteinExistence type="predicted"/>
<comment type="catalytic activity">
    <reaction evidence="35">
        <text>hexadecanoyl-[ACP] + H2O = hexadecanoate + holo-[ACP] + H(+)</text>
        <dbReference type="Rhea" id="RHEA:41932"/>
        <dbReference type="Rhea" id="RHEA-COMP:9652"/>
        <dbReference type="Rhea" id="RHEA-COMP:9685"/>
        <dbReference type="ChEBI" id="CHEBI:7896"/>
        <dbReference type="ChEBI" id="CHEBI:15377"/>
        <dbReference type="ChEBI" id="CHEBI:15378"/>
        <dbReference type="ChEBI" id="CHEBI:64479"/>
        <dbReference type="ChEBI" id="CHEBI:78483"/>
        <dbReference type="EC" id="3.1.2.14"/>
    </reaction>
    <physiologicalReaction direction="left-to-right" evidence="35">
        <dbReference type="Rhea" id="RHEA:41933"/>
    </physiologicalReaction>
</comment>
<dbReference type="Pfam" id="PF00698">
    <property type="entry name" value="Acyl_transf_1"/>
    <property type="match status" value="1"/>
</dbReference>
<evidence type="ECO:0000256" key="6">
    <source>
        <dbReference type="ARBA" id="ARBA00023332"/>
    </source>
</evidence>
<comment type="catalytic activity">
    <reaction evidence="39">
        <text>(2E)-tetradecenoyl-[ACP] + NADPH + H(+) = tetradecanoyl-[ACP] + NADP(+)</text>
        <dbReference type="Rhea" id="RHEA:41896"/>
        <dbReference type="Rhea" id="RHEA-COMP:9647"/>
        <dbReference type="Rhea" id="RHEA-COMP:9648"/>
        <dbReference type="ChEBI" id="CHEBI:15378"/>
        <dbReference type="ChEBI" id="CHEBI:57783"/>
        <dbReference type="ChEBI" id="CHEBI:58349"/>
        <dbReference type="ChEBI" id="CHEBI:78475"/>
        <dbReference type="ChEBI" id="CHEBI:78477"/>
    </reaction>
    <physiologicalReaction direction="left-to-right" evidence="39">
        <dbReference type="Rhea" id="RHEA:41897"/>
    </physiologicalReaction>
</comment>
<evidence type="ECO:0000256" key="28">
    <source>
        <dbReference type="ARBA" id="ARBA00048281"/>
    </source>
</evidence>
<evidence type="ECO:0000256" key="33">
    <source>
        <dbReference type="ARBA" id="ARBA00048650"/>
    </source>
</evidence>
<dbReference type="Pfam" id="PF16197">
    <property type="entry name" value="KAsynt_C_assoc"/>
    <property type="match status" value="1"/>
</dbReference>
<comment type="caution">
    <text evidence="46">Lacks conserved residue(s) required for the propagation of feature annotation.</text>
</comment>
<dbReference type="Gene3D" id="3.10.129.110">
    <property type="entry name" value="Polyketide synthase dehydratase"/>
    <property type="match status" value="1"/>
</dbReference>
<dbReference type="InterPro" id="IPR013149">
    <property type="entry name" value="ADH-like_C"/>
</dbReference>
<gene>
    <name evidence="49" type="ORF">RI129_001907</name>
</gene>
<evidence type="ECO:0000256" key="1">
    <source>
        <dbReference type="ARBA" id="ARBA00005189"/>
    </source>
</evidence>
<comment type="catalytic activity">
    <reaction evidence="11">
        <text>(3R)-hydroxytetradecanoyl-[ACP] = (2E)-tetradecenoyl-[ACP] + H2O</text>
        <dbReference type="Rhea" id="RHEA:41892"/>
        <dbReference type="Rhea" id="RHEA-COMP:9646"/>
        <dbReference type="Rhea" id="RHEA-COMP:9647"/>
        <dbReference type="ChEBI" id="CHEBI:15377"/>
        <dbReference type="ChEBI" id="CHEBI:78474"/>
        <dbReference type="ChEBI" id="CHEBI:78475"/>
    </reaction>
    <physiologicalReaction direction="left-to-right" evidence="11">
        <dbReference type="Rhea" id="RHEA:41893"/>
    </physiologicalReaction>
</comment>
<evidence type="ECO:0000256" key="3">
    <source>
        <dbReference type="ARBA" id="ARBA00022898"/>
    </source>
</evidence>
<dbReference type="GO" id="GO:0141148">
    <property type="term" value="F:enoyl-[acyl-carrier-protein] reductase (NADPH) activity"/>
    <property type="evidence" value="ECO:0007669"/>
    <property type="project" value="UniProtKB-EC"/>
</dbReference>
<dbReference type="CDD" id="cd00833">
    <property type="entry name" value="PKS"/>
    <property type="match status" value="1"/>
</dbReference>
<comment type="caution">
    <text evidence="49">The sequence shown here is derived from an EMBL/GenBank/DDBJ whole genome shotgun (WGS) entry which is preliminary data.</text>
</comment>
<evidence type="ECO:0000256" key="34">
    <source>
        <dbReference type="ARBA" id="ARBA00048691"/>
    </source>
</evidence>
<evidence type="ECO:0000256" key="40">
    <source>
        <dbReference type="ARBA" id="ARBA00049263"/>
    </source>
</evidence>
<dbReference type="InterPro" id="IPR042104">
    <property type="entry name" value="PKS_dehydratase_sf"/>
</dbReference>
<comment type="catalytic activity">
    <reaction evidence="44">
        <text>(2E)-decenoyl-[ACP] + NADPH + H(+) = decanoyl-[ACP] + NADP(+)</text>
        <dbReference type="Rhea" id="RHEA:41864"/>
        <dbReference type="Rhea" id="RHEA-COMP:9639"/>
        <dbReference type="Rhea" id="RHEA-COMP:9640"/>
        <dbReference type="ChEBI" id="CHEBI:15378"/>
        <dbReference type="ChEBI" id="CHEBI:57783"/>
        <dbReference type="ChEBI" id="CHEBI:58349"/>
        <dbReference type="ChEBI" id="CHEBI:78467"/>
        <dbReference type="ChEBI" id="CHEBI:78468"/>
    </reaction>
    <physiologicalReaction direction="left-to-right" evidence="44">
        <dbReference type="Rhea" id="RHEA:41865"/>
    </physiologicalReaction>
</comment>
<comment type="catalytic activity">
    <reaction evidence="18">
        <text>a (3R)-hydroxyacyl-[ACP] + NADP(+) = a 3-oxoacyl-[ACP] + NADPH + H(+)</text>
        <dbReference type="Rhea" id="RHEA:17397"/>
        <dbReference type="Rhea" id="RHEA-COMP:9916"/>
        <dbReference type="Rhea" id="RHEA-COMP:9945"/>
        <dbReference type="ChEBI" id="CHEBI:15378"/>
        <dbReference type="ChEBI" id="CHEBI:57783"/>
        <dbReference type="ChEBI" id="CHEBI:58349"/>
        <dbReference type="ChEBI" id="CHEBI:78776"/>
        <dbReference type="ChEBI" id="CHEBI:78827"/>
        <dbReference type="EC" id="1.1.1.100"/>
    </reaction>
    <physiologicalReaction direction="right-to-left" evidence="18">
        <dbReference type="Rhea" id="RHEA:17399"/>
    </physiologicalReaction>
</comment>
<evidence type="ECO:0000256" key="43">
    <source>
        <dbReference type="ARBA" id="ARBA00049449"/>
    </source>
</evidence>
<comment type="catalytic activity">
    <reaction evidence="33">
        <text>a 2,3-saturated acyl-[ACP] + NADP(+) = a (2E)-enoyl-[ACP] + NADPH + H(+)</text>
        <dbReference type="Rhea" id="RHEA:22564"/>
        <dbReference type="Rhea" id="RHEA-COMP:9925"/>
        <dbReference type="Rhea" id="RHEA-COMP:9926"/>
        <dbReference type="ChEBI" id="CHEBI:15378"/>
        <dbReference type="ChEBI" id="CHEBI:57783"/>
        <dbReference type="ChEBI" id="CHEBI:58349"/>
        <dbReference type="ChEBI" id="CHEBI:78784"/>
        <dbReference type="ChEBI" id="CHEBI:78785"/>
        <dbReference type="EC" id="1.3.1.39"/>
    </reaction>
    <physiologicalReaction direction="right-to-left" evidence="33">
        <dbReference type="Rhea" id="RHEA:22566"/>
    </physiologicalReaction>
</comment>
<dbReference type="SMART" id="SM00825">
    <property type="entry name" value="PKS_KS"/>
    <property type="match status" value="1"/>
</dbReference>
<feature type="region of interest" description="N-terminal hotdog fold" evidence="46">
    <location>
        <begin position="836"/>
        <end position="962"/>
    </location>
</feature>
<evidence type="ECO:0000313" key="50">
    <source>
        <dbReference type="Proteomes" id="UP001329430"/>
    </source>
</evidence>
<dbReference type="PROSITE" id="PS52019">
    <property type="entry name" value="PKS_MFAS_DH"/>
    <property type="match status" value="1"/>
</dbReference>
<dbReference type="SMART" id="SM00827">
    <property type="entry name" value="PKS_AT"/>
    <property type="match status" value="1"/>
</dbReference>
<evidence type="ECO:0000256" key="46">
    <source>
        <dbReference type="PROSITE-ProRule" id="PRU01363"/>
    </source>
</evidence>
<keyword evidence="3" id="KW-0663">Pyridoxal phosphate</keyword>
<dbReference type="CDD" id="cd05195">
    <property type="entry name" value="enoyl_red"/>
    <property type="match status" value="1"/>
</dbReference>
<dbReference type="Gene3D" id="3.40.366.10">
    <property type="entry name" value="Malonyl-Coenzyme A Acyl Carrier Protein, domain 2"/>
    <property type="match status" value="1"/>
</dbReference>
<evidence type="ECO:0000256" key="8">
    <source>
        <dbReference type="ARBA" id="ARBA00023373"/>
    </source>
</evidence>
<comment type="catalytic activity">
    <reaction evidence="31">
        <text>a fatty acyl-[ACP] + malonyl-[ACP] + H(+) = a 3-oxoacyl-[ACP] + holo-[ACP] + CO2</text>
        <dbReference type="Rhea" id="RHEA:22836"/>
        <dbReference type="Rhea" id="RHEA-COMP:9623"/>
        <dbReference type="Rhea" id="RHEA-COMP:9685"/>
        <dbReference type="Rhea" id="RHEA-COMP:9916"/>
        <dbReference type="Rhea" id="RHEA-COMP:14125"/>
        <dbReference type="ChEBI" id="CHEBI:15378"/>
        <dbReference type="ChEBI" id="CHEBI:16526"/>
        <dbReference type="ChEBI" id="CHEBI:64479"/>
        <dbReference type="ChEBI" id="CHEBI:78449"/>
        <dbReference type="ChEBI" id="CHEBI:78776"/>
        <dbReference type="ChEBI" id="CHEBI:138651"/>
        <dbReference type="EC" id="2.3.1.41"/>
    </reaction>
    <physiologicalReaction direction="left-to-right" evidence="31">
        <dbReference type="Rhea" id="RHEA:22837"/>
    </physiologicalReaction>
</comment>
<evidence type="ECO:0000256" key="29">
    <source>
        <dbReference type="ARBA" id="ARBA00048289"/>
    </source>
</evidence>
<evidence type="ECO:0000256" key="10">
    <source>
        <dbReference type="ARBA" id="ARBA00023394"/>
    </source>
</evidence>
<dbReference type="InterPro" id="IPR020841">
    <property type="entry name" value="PKS_Beta-ketoAc_synthase_dom"/>
</dbReference>
<feature type="region of interest" description="C-terminal hotdog fold" evidence="46">
    <location>
        <begin position="974"/>
        <end position="1114"/>
    </location>
</feature>
<evidence type="ECO:0000256" key="19">
    <source>
        <dbReference type="ARBA" id="ARBA00047440"/>
    </source>
</evidence>
<feature type="domain" description="Ketosynthase family 3 (KS3)" evidence="47">
    <location>
        <begin position="6"/>
        <end position="406"/>
    </location>
</feature>
<dbReference type="EMBL" id="JAVRBK010000001">
    <property type="protein sequence ID" value="KAK5650878.1"/>
    <property type="molecule type" value="Genomic_DNA"/>
</dbReference>
<comment type="catalytic activity">
    <reaction evidence="28">
        <text>(2E)-dodecenoyl-[ACP] + NADPH + H(+) = dodecanoyl-[ACP] + NADP(+)</text>
        <dbReference type="Rhea" id="RHEA:41880"/>
        <dbReference type="Rhea" id="RHEA-COMP:9643"/>
        <dbReference type="Rhea" id="RHEA-COMP:9644"/>
        <dbReference type="ChEBI" id="CHEBI:15378"/>
        <dbReference type="ChEBI" id="CHEBI:57783"/>
        <dbReference type="ChEBI" id="CHEBI:58349"/>
        <dbReference type="ChEBI" id="CHEBI:65264"/>
        <dbReference type="ChEBI" id="CHEBI:78472"/>
    </reaction>
    <physiologicalReaction direction="left-to-right" evidence="28">
        <dbReference type="Rhea" id="RHEA:41881"/>
    </physiologicalReaction>
</comment>
<comment type="pathway">
    <text evidence="1">Lipid metabolism.</text>
</comment>
<evidence type="ECO:0000256" key="2">
    <source>
        <dbReference type="ARBA" id="ARBA00022799"/>
    </source>
</evidence>
<evidence type="ECO:0000256" key="16">
    <source>
        <dbReference type="ARBA" id="ARBA00047300"/>
    </source>
</evidence>
<dbReference type="SUPFAM" id="SSF53901">
    <property type="entry name" value="Thiolase-like"/>
    <property type="match status" value="2"/>
</dbReference>
<comment type="function">
    <text evidence="15">Fatty acid synthetase is a multifunctional enzyme that catalyzes the de novo biosynthesis of long-chain saturated fatty acids starting from acetyl-CoA and malonyl-CoA in the presence of NADPH. This multifunctional protein contains 7 catalytic activities and a site for the binding of the prosthetic group 4'-phosphopantetheine of the acyl carrier protein ([ACP]) domain.</text>
</comment>
<dbReference type="InterPro" id="IPR050091">
    <property type="entry name" value="PKS_NRPS_Biosynth_Enz"/>
</dbReference>
<evidence type="ECO:0000256" key="37">
    <source>
        <dbReference type="ARBA" id="ARBA00049019"/>
    </source>
</evidence>
<dbReference type="Pfam" id="PF00109">
    <property type="entry name" value="ketoacyl-synt"/>
    <property type="match status" value="1"/>
</dbReference>
<dbReference type="GO" id="GO:0006633">
    <property type="term" value="P:fatty acid biosynthetic process"/>
    <property type="evidence" value="ECO:0007669"/>
    <property type="project" value="TreeGrafter"/>
</dbReference>
<evidence type="ECO:0000256" key="42">
    <source>
        <dbReference type="ARBA" id="ARBA00049422"/>
    </source>
</evidence>
<dbReference type="Gene3D" id="3.90.180.10">
    <property type="entry name" value="Medium-chain alcohol dehydrogenases, catalytic domain"/>
    <property type="match status" value="1"/>
</dbReference>
<dbReference type="InterPro" id="IPR016039">
    <property type="entry name" value="Thiolase-like"/>
</dbReference>
<comment type="catalytic activity">
    <reaction evidence="16">
        <text>3-oxooctadecanoyl-[ACP] + NADPH + H(+) = (3R)-hydroxyoctadecanoyl-[ACP] + NADP(+)</text>
        <dbReference type="Rhea" id="RHEA:41920"/>
        <dbReference type="Rhea" id="RHEA-COMP:9653"/>
        <dbReference type="Rhea" id="RHEA-COMP:9654"/>
        <dbReference type="ChEBI" id="CHEBI:15378"/>
        <dbReference type="ChEBI" id="CHEBI:57783"/>
        <dbReference type="ChEBI" id="CHEBI:58349"/>
        <dbReference type="ChEBI" id="CHEBI:78487"/>
        <dbReference type="ChEBI" id="CHEBI:78488"/>
    </reaction>
    <physiologicalReaction direction="left-to-right" evidence="16">
        <dbReference type="Rhea" id="RHEA:41921"/>
    </physiologicalReaction>
</comment>
<dbReference type="InterPro" id="IPR049391">
    <property type="entry name" value="FAS_pseudo-KR"/>
</dbReference>
<comment type="catalytic activity">
    <reaction evidence="19">
        <text>3-oxodecanoyl-[ACP] + NADPH + H(+) = (3R)-hydroxydecanoyl-[ACP] + NADP(+)</text>
        <dbReference type="Rhea" id="RHEA:41856"/>
        <dbReference type="Rhea" id="RHEA-COMP:9637"/>
        <dbReference type="Rhea" id="RHEA-COMP:9638"/>
        <dbReference type="ChEBI" id="CHEBI:15378"/>
        <dbReference type="ChEBI" id="CHEBI:57783"/>
        <dbReference type="ChEBI" id="CHEBI:58349"/>
        <dbReference type="ChEBI" id="CHEBI:78464"/>
        <dbReference type="ChEBI" id="CHEBI:78466"/>
    </reaction>
    <physiologicalReaction direction="left-to-right" evidence="19">
        <dbReference type="Rhea" id="RHEA:41857"/>
    </physiologicalReaction>
</comment>
<evidence type="ECO:0000256" key="5">
    <source>
        <dbReference type="ARBA" id="ARBA00023268"/>
    </source>
</evidence>
<comment type="catalytic activity">
    <reaction evidence="37">
        <text>(2E)-octadecenoyl-[ACP] + NADPH + H(+) = octadecanoyl-[ACP] + NADP(+)</text>
        <dbReference type="Rhea" id="RHEA:41928"/>
        <dbReference type="Rhea" id="RHEA-COMP:9655"/>
        <dbReference type="Rhea" id="RHEA-COMP:9656"/>
        <dbReference type="ChEBI" id="CHEBI:15378"/>
        <dbReference type="ChEBI" id="CHEBI:57783"/>
        <dbReference type="ChEBI" id="CHEBI:58349"/>
        <dbReference type="ChEBI" id="CHEBI:78489"/>
        <dbReference type="ChEBI" id="CHEBI:78495"/>
    </reaction>
    <physiologicalReaction direction="left-to-right" evidence="37">
        <dbReference type="Rhea" id="RHEA:41929"/>
    </physiologicalReaction>
</comment>
<dbReference type="GO" id="GO:0004316">
    <property type="term" value="F:3-oxoacyl-[acyl-carrier-protein] reductase (NADPH) activity"/>
    <property type="evidence" value="ECO:0007669"/>
    <property type="project" value="UniProtKB-EC"/>
</dbReference>
<evidence type="ECO:0000313" key="49">
    <source>
        <dbReference type="EMBL" id="KAK5650878.1"/>
    </source>
</evidence>
<dbReference type="PANTHER" id="PTHR43775">
    <property type="entry name" value="FATTY ACID SYNTHASE"/>
    <property type="match status" value="1"/>
</dbReference>
<evidence type="ECO:0000256" key="15">
    <source>
        <dbReference type="ARBA" id="ARBA00023442"/>
    </source>
</evidence>
<dbReference type="SUPFAM" id="SSF55048">
    <property type="entry name" value="Probable ACP-binding domain of malonyl-CoA ACP transacylase"/>
    <property type="match status" value="1"/>
</dbReference>
<evidence type="ECO:0000256" key="21">
    <source>
        <dbReference type="ARBA" id="ARBA00047500"/>
    </source>
</evidence>
<keyword evidence="2" id="KW-0702">S-nitrosylation</keyword>
<protein>
    <submittedName>
        <fullName evidence="49">Uncharacterized protein</fullName>
    </submittedName>
</protein>
<evidence type="ECO:0000256" key="30">
    <source>
        <dbReference type="ARBA" id="ARBA00048420"/>
    </source>
</evidence>
<dbReference type="InterPro" id="IPR014043">
    <property type="entry name" value="Acyl_transferase_dom"/>
</dbReference>
<comment type="catalytic activity">
    <reaction evidence="30">
        <text>(2E)-octenoyl-[ACP] + NADPH + H(+) = octanoyl-[ACP] + NADP(+)</text>
        <dbReference type="Rhea" id="RHEA:41848"/>
        <dbReference type="Rhea" id="RHEA-COMP:9635"/>
        <dbReference type="Rhea" id="RHEA-COMP:9636"/>
        <dbReference type="ChEBI" id="CHEBI:15378"/>
        <dbReference type="ChEBI" id="CHEBI:57783"/>
        <dbReference type="ChEBI" id="CHEBI:58349"/>
        <dbReference type="ChEBI" id="CHEBI:78462"/>
        <dbReference type="ChEBI" id="CHEBI:78463"/>
    </reaction>
    <physiologicalReaction direction="left-to-right" evidence="30">
        <dbReference type="Rhea" id="RHEA:41849"/>
    </physiologicalReaction>
</comment>
<dbReference type="InterPro" id="IPR014031">
    <property type="entry name" value="Ketoacyl_synth_C"/>
</dbReference>
<dbReference type="PROSITE" id="PS52004">
    <property type="entry name" value="KS3_2"/>
    <property type="match status" value="1"/>
</dbReference>
<dbReference type="InterPro" id="IPR001031">
    <property type="entry name" value="Thioesterase"/>
</dbReference>
<dbReference type="InterPro" id="IPR014030">
    <property type="entry name" value="Ketoacyl_synth_N"/>
</dbReference>
<comment type="catalytic activity">
    <reaction evidence="9">
        <text>(3R)-hydroxydecanoyl-[ACP] = (2E)-decenoyl-[ACP] + H2O</text>
        <dbReference type="Rhea" id="RHEA:41860"/>
        <dbReference type="Rhea" id="RHEA-COMP:9638"/>
        <dbReference type="Rhea" id="RHEA-COMP:9639"/>
        <dbReference type="ChEBI" id="CHEBI:15377"/>
        <dbReference type="ChEBI" id="CHEBI:78466"/>
        <dbReference type="ChEBI" id="CHEBI:78467"/>
    </reaction>
    <physiologicalReaction direction="left-to-right" evidence="9">
        <dbReference type="Rhea" id="RHEA:41861"/>
    </physiologicalReaction>
</comment>
<dbReference type="InterPro" id="IPR049900">
    <property type="entry name" value="PKS_mFAS_DH"/>
</dbReference>
<comment type="catalytic activity">
    <reaction evidence="6">
        <text>(3R)-hydroxyoctanoyl-[ACP] = (2E)-octenoyl-[ACP] + H2O</text>
        <dbReference type="Rhea" id="RHEA:41844"/>
        <dbReference type="Rhea" id="RHEA-COMP:9634"/>
        <dbReference type="Rhea" id="RHEA-COMP:9635"/>
        <dbReference type="ChEBI" id="CHEBI:15377"/>
        <dbReference type="ChEBI" id="CHEBI:78461"/>
        <dbReference type="ChEBI" id="CHEBI:78462"/>
    </reaction>
    <physiologicalReaction direction="left-to-right" evidence="6">
        <dbReference type="Rhea" id="RHEA:41845"/>
    </physiologicalReaction>
</comment>
<comment type="catalytic activity">
    <reaction evidence="34">
        <text>holo-[ACP] + acetyl-CoA = acetyl-[ACP] + CoA</text>
        <dbReference type="Rhea" id="RHEA:41788"/>
        <dbReference type="Rhea" id="RHEA-COMP:9621"/>
        <dbReference type="Rhea" id="RHEA-COMP:9685"/>
        <dbReference type="ChEBI" id="CHEBI:57287"/>
        <dbReference type="ChEBI" id="CHEBI:57288"/>
        <dbReference type="ChEBI" id="CHEBI:64479"/>
        <dbReference type="ChEBI" id="CHEBI:78446"/>
        <dbReference type="EC" id="2.3.1.38"/>
    </reaction>
    <physiologicalReaction direction="left-to-right" evidence="34">
        <dbReference type="Rhea" id="RHEA:41789"/>
    </physiologicalReaction>
</comment>
<comment type="catalytic activity">
    <reaction evidence="43">
        <text>butanoyl-[ACP] + malonyl-[ACP] + H(+) = 3-oxohexanoyl-[ACP] + holo-[ACP] + CO2</text>
        <dbReference type="Rhea" id="RHEA:41820"/>
        <dbReference type="Rhea" id="RHEA-COMP:9623"/>
        <dbReference type="Rhea" id="RHEA-COMP:9628"/>
        <dbReference type="Rhea" id="RHEA-COMP:9629"/>
        <dbReference type="Rhea" id="RHEA-COMP:9685"/>
        <dbReference type="ChEBI" id="CHEBI:15378"/>
        <dbReference type="ChEBI" id="CHEBI:16526"/>
        <dbReference type="ChEBI" id="CHEBI:64479"/>
        <dbReference type="ChEBI" id="CHEBI:78449"/>
        <dbReference type="ChEBI" id="CHEBI:78454"/>
        <dbReference type="ChEBI" id="CHEBI:78456"/>
    </reaction>
    <physiologicalReaction direction="left-to-right" evidence="43">
        <dbReference type="Rhea" id="RHEA:41821"/>
    </physiologicalReaction>
</comment>
<evidence type="ECO:0000256" key="14">
    <source>
        <dbReference type="ARBA" id="ARBA00023402"/>
    </source>
</evidence>
<dbReference type="GO" id="GO:0004313">
    <property type="term" value="F:[acyl-carrier-protein] S-acetyltransferase activity"/>
    <property type="evidence" value="ECO:0007669"/>
    <property type="project" value="UniProtKB-EC"/>
</dbReference>
<keyword evidence="4" id="KW-0007">Acetylation</keyword>
<dbReference type="PANTHER" id="PTHR43775:SF23">
    <property type="entry name" value="FATTY ACID SYNTHASE 3"/>
    <property type="match status" value="1"/>
</dbReference>
<comment type="catalytic activity">
    <reaction evidence="42">
        <text>3-oxooctanoyl-[ACP] + NADPH + H(+) = (3R)-hydroxyoctanoyl-[ACP] + NADP(+)</text>
        <dbReference type="Rhea" id="RHEA:41840"/>
        <dbReference type="Rhea" id="RHEA-COMP:9633"/>
        <dbReference type="Rhea" id="RHEA-COMP:9634"/>
        <dbReference type="ChEBI" id="CHEBI:15378"/>
        <dbReference type="ChEBI" id="CHEBI:57783"/>
        <dbReference type="ChEBI" id="CHEBI:58349"/>
        <dbReference type="ChEBI" id="CHEBI:78460"/>
        <dbReference type="ChEBI" id="CHEBI:78461"/>
    </reaction>
    <physiologicalReaction direction="left-to-right" evidence="42">
        <dbReference type="Rhea" id="RHEA:41841"/>
    </physiologicalReaction>
</comment>
<evidence type="ECO:0000259" key="47">
    <source>
        <dbReference type="PROSITE" id="PS52004"/>
    </source>
</evidence>
<evidence type="ECO:0000256" key="27">
    <source>
        <dbReference type="ARBA" id="ARBA00048051"/>
    </source>
</evidence>
<dbReference type="InterPro" id="IPR036291">
    <property type="entry name" value="NAD(P)-bd_dom_sf"/>
</dbReference>
<comment type="catalytic activity">
    <reaction evidence="26">
        <text>acetyl-[ACP] + malonyl-[ACP] + H(+) = 3-oxobutanoyl-[ACP] + holo-[ACP] + CO2</text>
        <dbReference type="Rhea" id="RHEA:41800"/>
        <dbReference type="Rhea" id="RHEA-COMP:9621"/>
        <dbReference type="Rhea" id="RHEA-COMP:9623"/>
        <dbReference type="Rhea" id="RHEA-COMP:9625"/>
        <dbReference type="Rhea" id="RHEA-COMP:9685"/>
        <dbReference type="ChEBI" id="CHEBI:15378"/>
        <dbReference type="ChEBI" id="CHEBI:16526"/>
        <dbReference type="ChEBI" id="CHEBI:64479"/>
        <dbReference type="ChEBI" id="CHEBI:78446"/>
        <dbReference type="ChEBI" id="CHEBI:78449"/>
        <dbReference type="ChEBI" id="CHEBI:78450"/>
    </reaction>
    <physiologicalReaction direction="left-to-right" evidence="26">
        <dbReference type="Rhea" id="RHEA:41801"/>
    </physiologicalReaction>
</comment>
<comment type="catalytic activity">
    <reaction evidence="7">
        <text>(3R)-hydroxydodecanoyl-[ACP] = (2E)-dodecenoyl-[ACP] + H2O</text>
        <dbReference type="Rhea" id="RHEA:41876"/>
        <dbReference type="Rhea" id="RHEA-COMP:9642"/>
        <dbReference type="Rhea" id="RHEA-COMP:9643"/>
        <dbReference type="ChEBI" id="CHEBI:15377"/>
        <dbReference type="ChEBI" id="CHEBI:78470"/>
        <dbReference type="ChEBI" id="CHEBI:78472"/>
    </reaction>
    <physiologicalReaction direction="left-to-right" evidence="7">
        <dbReference type="Rhea" id="RHEA:41877"/>
    </physiologicalReaction>
</comment>
<comment type="catalytic activity">
    <reaction evidence="12">
        <text>(3R)-hydroxyoctadecanoyl-[ACP] = (2E)-octadecenoyl-[ACP] + H2O</text>
        <dbReference type="Rhea" id="RHEA:41924"/>
        <dbReference type="Rhea" id="RHEA-COMP:9654"/>
        <dbReference type="Rhea" id="RHEA-COMP:9655"/>
        <dbReference type="ChEBI" id="CHEBI:15377"/>
        <dbReference type="ChEBI" id="CHEBI:78488"/>
        <dbReference type="ChEBI" id="CHEBI:78489"/>
    </reaction>
    <physiologicalReaction direction="left-to-right" evidence="12">
        <dbReference type="Rhea" id="RHEA:41925"/>
    </physiologicalReaction>
</comment>
<dbReference type="GO" id="GO:0004312">
    <property type="term" value="F:fatty acid synthase activity"/>
    <property type="evidence" value="ECO:0007669"/>
    <property type="project" value="TreeGrafter"/>
</dbReference>
<dbReference type="Pfam" id="PF21149">
    <property type="entry name" value="FAS_pseudo-KR"/>
    <property type="match status" value="1"/>
</dbReference>
<comment type="catalytic activity">
    <reaction evidence="23">
        <text>(2E)-hexadecenoyl-[ACP] + NADPH + H(+) = hexadecanoyl-[ACP] + NADP(+)</text>
        <dbReference type="Rhea" id="RHEA:41912"/>
        <dbReference type="Rhea" id="RHEA-COMP:9651"/>
        <dbReference type="Rhea" id="RHEA-COMP:9652"/>
        <dbReference type="ChEBI" id="CHEBI:15378"/>
        <dbReference type="ChEBI" id="CHEBI:57783"/>
        <dbReference type="ChEBI" id="CHEBI:58349"/>
        <dbReference type="ChEBI" id="CHEBI:78481"/>
        <dbReference type="ChEBI" id="CHEBI:78483"/>
    </reaction>
    <physiologicalReaction direction="left-to-right" evidence="23">
        <dbReference type="Rhea" id="RHEA:41913"/>
    </physiologicalReaction>
</comment>
<evidence type="ECO:0000256" key="32">
    <source>
        <dbReference type="ARBA" id="ARBA00048571"/>
    </source>
</evidence>
<comment type="catalytic activity">
    <reaction evidence="29">
        <text>tetradecanoyl-[ACP] + H2O = tetradecanoate + holo-[ACP] + H(+)</text>
        <dbReference type="Rhea" id="RHEA:30123"/>
        <dbReference type="Rhea" id="RHEA-COMP:9648"/>
        <dbReference type="Rhea" id="RHEA-COMP:9685"/>
        <dbReference type="ChEBI" id="CHEBI:15377"/>
        <dbReference type="ChEBI" id="CHEBI:15378"/>
        <dbReference type="ChEBI" id="CHEBI:30807"/>
        <dbReference type="ChEBI" id="CHEBI:64479"/>
        <dbReference type="ChEBI" id="CHEBI:78477"/>
        <dbReference type="EC" id="3.1.2.14"/>
    </reaction>
    <physiologicalReaction direction="left-to-right" evidence="29">
        <dbReference type="Rhea" id="RHEA:30124"/>
    </physiologicalReaction>
</comment>
<dbReference type="SUPFAM" id="SSF52151">
    <property type="entry name" value="FabD/lysophospholipase-like"/>
    <property type="match status" value="1"/>
</dbReference>
<evidence type="ECO:0000256" key="9">
    <source>
        <dbReference type="ARBA" id="ARBA00023388"/>
    </source>
</evidence>
<evidence type="ECO:0000259" key="48">
    <source>
        <dbReference type="PROSITE" id="PS52019"/>
    </source>
</evidence>
<dbReference type="SUPFAM" id="SSF51735">
    <property type="entry name" value="NAD(P)-binding Rossmann-fold domains"/>
    <property type="match status" value="1"/>
</dbReference>
<sequence>MKLESVYEVVISGIGGHFPKANNIEEFKKGLLSNQNLQGSRWKAGERGVTNVIGTIDGIEHFDASYFGIHREQCNFMDPMQRLVLERTFEALIDAGVNPLDIRGKRIAVYAGSSVGENDNLFYESIVSGFGITGHSRSMMPNRVSYWLNLKGPSCAYDNNWLNGIEVIQAGYDTIRYGHCEAAIVATANLALNSELSWIYNDMGLLSPDGSTKSFDANADGYGRSDGVMVFLLQRKEDAKRSYCTILGANSRFNGNREGAFRDLNTDAMTNFIREFYEECKVDPKEVEYVECYGSGQKEVDEAELTAIDRVYCKDRTKPLLIGSVKPNTGHAEASAISMGLAKVLVATETGLIPATLSYKTPNPNIAGLVEGRLEVITKNKGWDGGLMAINGIGLASSYGHILIRANPKSTKVQIDSIPRLVCTSTRTEDGVKAILESLKAEETVDPEYVALIHESFKKSIAGHLYRGYAILDEPKEERKTEFEYYPGNKREVWFCYSGMGSQWCKMAVDLLELPIFASAIRECHEILKPKGVDLMKIVTENDETMFENILHSFVGIAAVQIGLTDTLKALGVIPDGIIGHSVGELGCAYADGCFNKEEMIMCAYSRGRASLDAQLITGMMAAVGKGYQQMKDVCPPNIEVACHNGPDSCTLSGPKEDMEKYVKELQDKNIFARLVNVSNIAYHSRYIKPAAPLLLESLKRVITDPKPRSSKWISTSVPEEKWETDLAKTCSAEYQTNNLLSSVLFEEGCRHIPKDAIVIEIAPHGLLQAILKRSLKGNCTNIPLTHRSTKNGLNFLLSAIGKMHLAGVDLYLPALYPPIEYPVSRGVKSLTPLVHWEHGEKWRAGLEDKLNYMASVRDLNISVSKDEYRHLNGHQLNHTIIIPTSTYLEFLYDILTGTRIAKISDVIFENLKFKNMITVPKMGSVPLYVMVQKGSGEFEISSGDQLVGTGVIRTPDSERLFAEVYNIDIDDSSVKLTSKDIYNEFNHRGHNYTGIYKGVLGVTLAEEGSIAKIKWNNNWSQFMEAMIQQFLLKNGEKEQCVHRVSTIQRIVMSIPLLPTEPTELDVVYDYYTKVISTDGMQIIGVTSRKIEIENKAITYDSIELTPLTNAEYKNIETGINLCFQLVLENFVNRDIANIMIIEVESKNVSFEENIKNVTNKHTHISANISSVKDAKMILISQTDPMLIIINDKANEDCIKLLTSSHAFLLARTDDSVLASPDLVQVAQFSVKGASYSLFRKSAKVKPTIITINTTPLSSNDFSQDGQPWMTELKSALTADSSEQGRVYLTSTVLPFEGISNFVNAVKVLPNMQNARFAFMLDKKMPPLSTNESIYQHVFRQDLLLVVAKDGTMNTYIGVPTEFKEDIKSPPPTISNIVENTRIDYLGLNVFDETIFFEGEPKAELGNIDYAGVNSEGEEVMGLARFDTEFSRVVFDPILNWKIPTVWTIQAGATIPHAYTIAYYILHCIARTQPCETVLIHNGCSPLGYAAISVASAIGCTVFTTVTSDQQRAYLKRQFKFLVDHFVLNGLNTSFEPDLLTATGGLGAHVIVNCYTGTMLGATLRCVAEFGRILYMGKIDCEDNNEIGMSVFLKNVSITGICPEEIFDEPVDVKEEIRDLVSKGLKDLVVRPINREIVEHRDIASSLRKLKDIEFFGKIVIKLKDTLAVGQFNINKTDQYICNPNGSYLIYGGSSEMYSDLLEWLIFRGARKIVVATDCPPDDKDLHRRITLLQSYYDAKIVFSTKNAEKKNEGSELLSEMYSLGAVEAVFTLPRLKTVESEVNAILNLESYLKSMAPKTLFINFVKDAAGICELRVNAGFPSHNIAWENLLKFPEVLKSLDLILRFKARDIFIKTDRFKDVIQENSQSLYKKLNLLLPHSISELKAETCTAPEAIEFEQYPSLCGRVIKDSPPGFMFPGLFQRQAAVELSLLLLHPVFCANYPNSTVPMSEAAQTLAWKIKQIYPKGPYNIIGISYGGIFAMEVAKCLERHNCRIKLHLVDGAPDTIQGILRHLGEGSNNEIGLLCRVLNLTSPDIVKSLSTLSGWQLRLKFALQHYDCSEEDKEYLSDTLSRFKKYLNDVLAYNPSEELLAGPVNILRPSGASKYDVCGISKYCQQNAEVSVVDGDHATMLKERSTAKGINSKALVR</sequence>
<keyword evidence="5" id="KW-0511">Multifunctional enzyme</keyword>
<comment type="catalytic activity">
    <reaction evidence="38">
        <text>decanoyl-[ACP] + malonyl-[ACP] + H(+) = 3-oxododecanoyl-[ACP] + holo-[ACP] + CO2</text>
        <dbReference type="Rhea" id="RHEA:41868"/>
        <dbReference type="Rhea" id="RHEA-COMP:9623"/>
        <dbReference type="Rhea" id="RHEA-COMP:9640"/>
        <dbReference type="Rhea" id="RHEA-COMP:9641"/>
        <dbReference type="Rhea" id="RHEA-COMP:9685"/>
        <dbReference type="ChEBI" id="CHEBI:15378"/>
        <dbReference type="ChEBI" id="CHEBI:16526"/>
        <dbReference type="ChEBI" id="CHEBI:64479"/>
        <dbReference type="ChEBI" id="CHEBI:78449"/>
        <dbReference type="ChEBI" id="CHEBI:78468"/>
        <dbReference type="ChEBI" id="CHEBI:78469"/>
    </reaction>
    <physiologicalReaction direction="left-to-right" evidence="38">
        <dbReference type="Rhea" id="RHEA:41869"/>
    </physiologicalReaction>
</comment>
<comment type="catalytic activity">
    <reaction evidence="24">
        <text>(2E)-hexenoyl-[ACP] + NADPH + H(+) = hexanoyl-[ACP] + NADP(+)</text>
        <dbReference type="Rhea" id="RHEA:41832"/>
        <dbReference type="Rhea" id="RHEA-COMP:9631"/>
        <dbReference type="Rhea" id="RHEA-COMP:9632"/>
        <dbReference type="ChEBI" id="CHEBI:15378"/>
        <dbReference type="ChEBI" id="CHEBI:57783"/>
        <dbReference type="ChEBI" id="CHEBI:58349"/>
        <dbReference type="ChEBI" id="CHEBI:78458"/>
        <dbReference type="ChEBI" id="CHEBI:78459"/>
    </reaction>
    <physiologicalReaction direction="left-to-right" evidence="24">
        <dbReference type="Rhea" id="RHEA:41833"/>
    </physiologicalReaction>
</comment>
<evidence type="ECO:0000256" key="4">
    <source>
        <dbReference type="ARBA" id="ARBA00022990"/>
    </source>
</evidence>
<evidence type="ECO:0000256" key="23">
    <source>
        <dbReference type="ARBA" id="ARBA00047810"/>
    </source>
</evidence>
<comment type="catalytic activity">
    <reaction evidence="8">
        <text>(3R)-hydroxyhexanoyl-[ACP] = (2E)-hexenoyl-[ACP] + H2O</text>
        <dbReference type="Rhea" id="RHEA:41828"/>
        <dbReference type="Rhea" id="RHEA-COMP:9630"/>
        <dbReference type="Rhea" id="RHEA-COMP:9631"/>
        <dbReference type="ChEBI" id="CHEBI:15377"/>
        <dbReference type="ChEBI" id="CHEBI:78457"/>
        <dbReference type="ChEBI" id="CHEBI:78458"/>
    </reaction>
    <physiologicalReaction direction="left-to-right" evidence="8">
        <dbReference type="Rhea" id="RHEA:41829"/>
    </physiologicalReaction>
</comment>
<comment type="catalytic activity">
    <reaction evidence="45">
        <text>octanoyl-[ACP] + malonyl-[ACP] + H(+) = 3-oxodecanoyl-[ACP] + holo-[ACP] + CO2</text>
        <dbReference type="Rhea" id="RHEA:41852"/>
        <dbReference type="Rhea" id="RHEA-COMP:9623"/>
        <dbReference type="Rhea" id="RHEA-COMP:9636"/>
        <dbReference type="Rhea" id="RHEA-COMP:9637"/>
        <dbReference type="Rhea" id="RHEA-COMP:9685"/>
        <dbReference type="ChEBI" id="CHEBI:15378"/>
        <dbReference type="ChEBI" id="CHEBI:16526"/>
        <dbReference type="ChEBI" id="CHEBI:64479"/>
        <dbReference type="ChEBI" id="CHEBI:78449"/>
        <dbReference type="ChEBI" id="CHEBI:78463"/>
        <dbReference type="ChEBI" id="CHEBI:78464"/>
    </reaction>
    <physiologicalReaction direction="left-to-right" evidence="45">
        <dbReference type="Rhea" id="RHEA:41853"/>
    </physiologicalReaction>
</comment>
<dbReference type="Proteomes" id="UP001329430">
    <property type="component" value="Chromosome 1"/>
</dbReference>
<comment type="catalytic activity">
    <reaction evidence="41">
        <text>3-oxohexadecanoyl-[ACP] + NADPH + H(+) = (3R)-hydroxyhexadecanoyl-[ACP] + NADP(+)</text>
        <dbReference type="Rhea" id="RHEA:41904"/>
        <dbReference type="Rhea" id="RHEA-COMP:9649"/>
        <dbReference type="Rhea" id="RHEA-COMP:9650"/>
        <dbReference type="ChEBI" id="CHEBI:15378"/>
        <dbReference type="ChEBI" id="CHEBI:57783"/>
        <dbReference type="ChEBI" id="CHEBI:58349"/>
        <dbReference type="ChEBI" id="CHEBI:78478"/>
        <dbReference type="ChEBI" id="CHEBI:78480"/>
    </reaction>
    <physiologicalReaction direction="left-to-right" evidence="41">
        <dbReference type="Rhea" id="RHEA:41905"/>
    </physiologicalReaction>
</comment>
<comment type="catalytic activity">
    <reaction evidence="22">
        <text>dodecanoyl-[ACP] + malonyl-[ACP] + H(+) = 3-oxotetradecanoyl-[ACP] + holo-[ACP] + CO2</text>
        <dbReference type="Rhea" id="RHEA:41884"/>
        <dbReference type="Rhea" id="RHEA-COMP:9623"/>
        <dbReference type="Rhea" id="RHEA-COMP:9644"/>
        <dbReference type="Rhea" id="RHEA-COMP:9645"/>
        <dbReference type="Rhea" id="RHEA-COMP:9685"/>
        <dbReference type="ChEBI" id="CHEBI:15378"/>
        <dbReference type="ChEBI" id="CHEBI:16526"/>
        <dbReference type="ChEBI" id="CHEBI:64479"/>
        <dbReference type="ChEBI" id="CHEBI:65264"/>
        <dbReference type="ChEBI" id="CHEBI:78449"/>
        <dbReference type="ChEBI" id="CHEBI:78473"/>
    </reaction>
    <physiologicalReaction direction="left-to-right" evidence="22">
        <dbReference type="Rhea" id="RHEA:41885"/>
    </physiologicalReaction>
</comment>
<evidence type="ECO:0000256" key="18">
    <source>
        <dbReference type="ARBA" id="ARBA00047400"/>
    </source>
</evidence>
<comment type="catalytic activity">
    <reaction evidence="40">
        <text>3-oxododecanoyl-[ACP] + NADPH + H(+) = (3R)-hydroxydodecanoyl-[ACP] + NADP(+)</text>
        <dbReference type="Rhea" id="RHEA:41872"/>
        <dbReference type="Rhea" id="RHEA-COMP:9641"/>
        <dbReference type="Rhea" id="RHEA-COMP:9642"/>
        <dbReference type="ChEBI" id="CHEBI:15378"/>
        <dbReference type="ChEBI" id="CHEBI:57783"/>
        <dbReference type="ChEBI" id="CHEBI:58349"/>
        <dbReference type="ChEBI" id="CHEBI:78469"/>
        <dbReference type="ChEBI" id="CHEBI:78470"/>
    </reaction>
    <physiologicalReaction direction="left-to-right" evidence="40">
        <dbReference type="Rhea" id="RHEA:41873"/>
    </physiologicalReaction>
</comment>
<evidence type="ECO:0000256" key="39">
    <source>
        <dbReference type="ARBA" id="ARBA00049171"/>
    </source>
</evidence>
<keyword evidence="50" id="KW-1185">Reference proteome</keyword>
<accession>A0AAN7VYP7</accession>
<comment type="catalytic activity">
    <reaction evidence="14">
        <text>(3R)-hydroxybutanoyl-[ACP] = (2E)-butenoyl-[ACP] + H2O</text>
        <dbReference type="Rhea" id="RHEA:41808"/>
        <dbReference type="Rhea" id="RHEA-COMP:9626"/>
        <dbReference type="Rhea" id="RHEA-COMP:9627"/>
        <dbReference type="ChEBI" id="CHEBI:15377"/>
        <dbReference type="ChEBI" id="CHEBI:78451"/>
        <dbReference type="ChEBI" id="CHEBI:78453"/>
    </reaction>
    <physiologicalReaction direction="left-to-right" evidence="14">
        <dbReference type="Rhea" id="RHEA:41809"/>
    </physiologicalReaction>
</comment>
<dbReference type="GO" id="GO:0019171">
    <property type="term" value="F:(3R)-hydroxyacyl-[acyl-carrier-protein] dehydratase activity"/>
    <property type="evidence" value="ECO:0007669"/>
    <property type="project" value="UniProtKB-EC"/>
</dbReference>
<evidence type="ECO:0000256" key="44">
    <source>
        <dbReference type="ARBA" id="ARBA00049521"/>
    </source>
</evidence>
<evidence type="ECO:0000256" key="20">
    <source>
        <dbReference type="ARBA" id="ARBA00047451"/>
    </source>
</evidence>
<dbReference type="Gene3D" id="3.40.50.1820">
    <property type="entry name" value="alpha/beta hydrolase"/>
    <property type="match status" value="1"/>
</dbReference>
<evidence type="ECO:0000256" key="17">
    <source>
        <dbReference type="ARBA" id="ARBA00047394"/>
    </source>
</evidence>
<evidence type="ECO:0000256" key="31">
    <source>
        <dbReference type="ARBA" id="ARBA00048506"/>
    </source>
</evidence>
<name>A0AAN7VYP7_9COLE</name>
<dbReference type="Pfam" id="PF02801">
    <property type="entry name" value="Ketoacyl-synt_C"/>
    <property type="match status" value="1"/>
</dbReference>
<evidence type="ECO:0000256" key="24">
    <source>
        <dbReference type="ARBA" id="ARBA00047897"/>
    </source>
</evidence>
<evidence type="ECO:0000256" key="13">
    <source>
        <dbReference type="ARBA" id="ARBA00023401"/>
    </source>
</evidence>
<feature type="domain" description="PKS/mFAS DH" evidence="48">
    <location>
        <begin position="836"/>
        <end position="1114"/>
    </location>
</feature>
<dbReference type="Pfam" id="PF00975">
    <property type="entry name" value="Thioesterase"/>
    <property type="match status" value="1"/>
</dbReference>
<dbReference type="InterPro" id="IPR016036">
    <property type="entry name" value="Malonyl_transacylase_ACP-bd"/>
</dbReference>
<comment type="catalytic activity">
    <reaction evidence="20">
        <text>tetradecanoyl-[ACP] + malonyl-[ACP] + H(+) = 3-oxohexadecanoyl-[ACP] + holo-[ACP] + CO2</text>
        <dbReference type="Rhea" id="RHEA:41900"/>
        <dbReference type="Rhea" id="RHEA-COMP:9623"/>
        <dbReference type="Rhea" id="RHEA-COMP:9648"/>
        <dbReference type="Rhea" id="RHEA-COMP:9649"/>
        <dbReference type="Rhea" id="RHEA-COMP:9685"/>
        <dbReference type="ChEBI" id="CHEBI:15378"/>
        <dbReference type="ChEBI" id="CHEBI:16526"/>
        <dbReference type="ChEBI" id="CHEBI:64479"/>
        <dbReference type="ChEBI" id="CHEBI:78449"/>
        <dbReference type="ChEBI" id="CHEBI:78477"/>
        <dbReference type="ChEBI" id="CHEBI:78478"/>
    </reaction>
    <physiologicalReaction direction="left-to-right" evidence="20">
        <dbReference type="Rhea" id="RHEA:41901"/>
    </physiologicalReaction>
</comment>
<dbReference type="SMART" id="SM00829">
    <property type="entry name" value="PKS_ER"/>
    <property type="match status" value="1"/>
</dbReference>
<dbReference type="SUPFAM" id="SSF53474">
    <property type="entry name" value="alpha/beta-Hydrolases"/>
    <property type="match status" value="1"/>
</dbReference>
<dbReference type="Gene3D" id="3.30.70.3290">
    <property type="match status" value="1"/>
</dbReference>
<dbReference type="GO" id="GO:0016297">
    <property type="term" value="F:fatty acyl-[ACP] hydrolase activity"/>
    <property type="evidence" value="ECO:0007669"/>
    <property type="project" value="UniProtKB-EC"/>
</dbReference>
<dbReference type="InterPro" id="IPR029058">
    <property type="entry name" value="AB_hydrolase_fold"/>
</dbReference>
<comment type="catalytic activity">
    <reaction evidence="13">
        <text>(3R)-hydroxyhexadecanoyl-[ACP] = (2E)-hexadecenoyl-[ACP] + H2O</text>
        <dbReference type="Rhea" id="RHEA:41908"/>
        <dbReference type="Rhea" id="RHEA-COMP:9650"/>
        <dbReference type="Rhea" id="RHEA-COMP:9651"/>
        <dbReference type="ChEBI" id="CHEBI:15377"/>
        <dbReference type="ChEBI" id="CHEBI:78480"/>
        <dbReference type="ChEBI" id="CHEBI:78481"/>
    </reaction>
    <physiologicalReaction direction="left-to-right" evidence="13">
        <dbReference type="Rhea" id="RHEA:41909"/>
    </physiologicalReaction>
</comment>
<comment type="catalytic activity">
    <reaction evidence="32">
        <text>3-oxohexanoyl-[ACP] + NADPH + H(+) = (3R)-hydroxyhexanoyl-[ACP] + NADP(+)</text>
        <dbReference type="Rhea" id="RHEA:41824"/>
        <dbReference type="Rhea" id="RHEA-COMP:9629"/>
        <dbReference type="Rhea" id="RHEA-COMP:9630"/>
        <dbReference type="ChEBI" id="CHEBI:15378"/>
        <dbReference type="ChEBI" id="CHEBI:57783"/>
        <dbReference type="ChEBI" id="CHEBI:58349"/>
        <dbReference type="ChEBI" id="CHEBI:78456"/>
        <dbReference type="ChEBI" id="CHEBI:78457"/>
    </reaction>
    <physiologicalReaction direction="left-to-right" evidence="32">
        <dbReference type="Rhea" id="RHEA:41825"/>
    </physiologicalReaction>
</comment>
<dbReference type="InterPro" id="IPR016035">
    <property type="entry name" value="Acyl_Trfase/lysoPLipase"/>
</dbReference>
<evidence type="ECO:0000256" key="36">
    <source>
        <dbReference type="ARBA" id="ARBA00048935"/>
    </source>
</evidence>
<dbReference type="Pfam" id="PF00107">
    <property type="entry name" value="ADH_zinc_N"/>
    <property type="match status" value="1"/>
</dbReference>
<organism evidence="49 50">
    <name type="scientific">Pyrocoelia pectoralis</name>
    <dbReference type="NCBI Taxonomy" id="417401"/>
    <lineage>
        <taxon>Eukaryota</taxon>
        <taxon>Metazoa</taxon>
        <taxon>Ecdysozoa</taxon>
        <taxon>Arthropoda</taxon>
        <taxon>Hexapoda</taxon>
        <taxon>Insecta</taxon>
        <taxon>Pterygota</taxon>
        <taxon>Neoptera</taxon>
        <taxon>Endopterygota</taxon>
        <taxon>Coleoptera</taxon>
        <taxon>Polyphaga</taxon>
        <taxon>Elateriformia</taxon>
        <taxon>Elateroidea</taxon>
        <taxon>Lampyridae</taxon>
        <taxon>Lampyrinae</taxon>
        <taxon>Pyrocoelia</taxon>
    </lineage>
</organism>
<comment type="catalytic activity">
    <reaction evidence="25">
        <text>3-oxobutanoyl-[ACP] + NADPH + H(+) = (3R)-hydroxybutanoyl-[ACP] + NADP(+)</text>
        <dbReference type="Rhea" id="RHEA:41804"/>
        <dbReference type="Rhea" id="RHEA-COMP:9625"/>
        <dbReference type="Rhea" id="RHEA-COMP:9626"/>
        <dbReference type="ChEBI" id="CHEBI:15378"/>
        <dbReference type="ChEBI" id="CHEBI:57783"/>
        <dbReference type="ChEBI" id="CHEBI:58349"/>
        <dbReference type="ChEBI" id="CHEBI:78450"/>
        <dbReference type="ChEBI" id="CHEBI:78451"/>
    </reaction>
    <physiologicalReaction direction="left-to-right" evidence="25">
        <dbReference type="Rhea" id="RHEA:41805"/>
    </physiologicalReaction>
</comment>
<evidence type="ECO:0000256" key="26">
    <source>
        <dbReference type="ARBA" id="ARBA00047961"/>
    </source>
</evidence>
<comment type="catalytic activity">
    <reaction evidence="27">
        <text>hexadecanoyl-[ACP] + malonyl-[ACP] + H(+) = 3-oxooctadecanoyl-[ACP] + holo-[ACP] + CO2</text>
        <dbReference type="Rhea" id="RHEA:41916"/>
        <dbReference type="Rhea" id="RHEA-COMP:9623"/>
        <dbReference type="Rhea" id="RHEA-COMP:9652"/>
        <dbReference type="Rhea" id="RHEA-COMP:9653"/>
        <dbReference type="Rhea" id="RHEA-COMP:9685"/>
        <dbReference type="ChEBI" id="CHEBI:15378"/>
        <dbReference type="ChEBI" id="CHEBI:16526"/>
        <dbReference type="ChEBI" id="CHEBI:64479"/>
        <dbReference type="ChEBI" id="CHEBI:78449"/>
        <dbReference type="ChEBI" id="CHEBI:78483"/>
        <dbReference type="ChEBI" id="CHEBI:78487"/>
    </reaction>
    <physiologicalReaction direction="left-to-right" evidence="27">
        <dbReference type="Rhea" id="RHEA:41917"/>
    </physiologicalReaction>
</comment>
<evidence type="ECO:0000256" key="25">
    <source>
        <dbReference type="ARBA" id="ARBA00047953"/>
    </source>
</evidence>
<comment type="catalytic activity">
    <reaction evidence="36">
        <text>3-oxotetradecanoyl-[ACP] + NADPH + H(+) = (3R)-hydroxytetradecanoyl-[ACP] + NADP(+)</text>
        <dbReference type="Rhea" id="RHEA:41888"/>
        <dbReference type="Rhea" id="RHEA-COMP:9645"/>
        <dbReference type="Rhea" id="RHEA-COMP:9646"/>
        <dbReference type="ChEBI" id="CHEBI:15378"/>
        <dbReference type="ChEBI" id="CHEBI:57783"/>
        <dbReference type="ChEBI" id="CHEBI:58349"/>
        <dbReference type="ChEBI" id="CHEBI:78473"/>
        <dbReference type="ChEBI" id="CHEBI:78474"/>
    </reaction>
    <physiologicalReaction direction="left-to-right" evidence="36">
        <dbReference type="Rhea" id="RHEA:41889"/>
    </physiologicalReaction>
</comment>
<evidence type="ECO:0000256" key="12">
    <source>
        <dbReference type="ARBA" id="ARBA00023399"/>
    </source>
</evidence>
<evidence type="ECO:0000256" key="22">
    <source>
        <dbReference type="ARBA" id="ARBA00047578"/>
    </source>
</evidence>
<dbReference type="InterPro" id="IPR001227">
    <property type="entry name" value="Ac_transferase_dom_sf"/>
</dbReference>
<dbReference type="InterPro" id="IPR032821">
    <property type="entry name" value="PKS_assoc"/>
</dbReference>
<reference evidence="49 50" key="1">
    <citation type="journal article" date="2024" name="Insects">
        <title>An Improved Chromosome-Level Genome Assembly of the Firefly Pyrocoelia pectoralis.</title>
        <authorList>
            <person name="Fu X."/>
            <person name="Meyer-Rochow V.B."/>
            <person name="Ballantyne L."/>
            <person name="Zhu X."/>
        </authorList>
    </citation>
    <scope>NUCLEOTIDE SEQUENCE [LARGE SCALE GENOMIC DNA]</scope>
    <source>
        <strain evidence="49">XCY_ONT2</strain>
    </source>
</reference>
<evidence type="ECO:0000256" key="11">
    <source>
        <dbReference type="ARBA" id="ARBA00023398"/>
    </source>
</evidence>
<dbReference type="InterPro" id="IPR020843">
    <property type="entry name" value="ER"/>
</dbReference>
<evidence type="ECO:0000256" key="45">
    <source>
        <dbReference type="ARBA" id="ARBA00049533"/>
    </source>
</evidence>
<evidence type="ECO:0000256" key="38">
    <source>
        <dbReference type="ARBA" id="ARBA00049109"/>
    </source>
</evidence>
<dbReference type="Gene3D" id="3.40.47.10">
    <property type="match status" value="1"/>
</dbReference>
<evidence type="ECO:0000256" key="41">
    <source>
        <dbReference type="ARBA" id="ARBA00049414"/>
    </source>
</evidence>
<comment type="catalytic activity">
    <reaction evidence="10">
        <text>a (3R)-hydroxyacyl-[ACP] = a (2E)-enoyl-[ACP] + H2O</text>
        <dbReference type="Rhea" id="RHEA:13097"/>
        <dbReference type="Rhea" id="RHEA-COMP:9925"/>
        <dbReference type="Rhea" id="RHEA-COMP:9945"/>
        <dbReference type="ChEBI" id="CHEBI:15377"/>
        <dbReference type="ChEBI" id="CHEBI:78784"/>
        <dbReference type="ChEBI" id="CHEBI:78827"/>
        <dbReference type="EC" id="4.2.1.59"/>
    </reaction>
    <physiologicalReaction direction="left-to-right" evidence="10">
        <dbReference type="Rhea" id="RHEA:13098"/>
    </physiologicalReaction>
</comment>
<comment type="catalytic activity">
    <reaction evidence="21">
        <text>(2E)-butenoyl-[ACP] + NADPH + H(+) = butanoyl-[ACP] + NADP(+)</text>
        <dbReference type="Rhea" id="RHEA:41812"/>
        <dbReference type="Rhea" id="RHEA-COMP:9627"/>
        <dbReference type="Rhea" id="RHEA-COMP:9628"/>
        <dbReference type="ChEBI" id="CHEBI:15378"/>
        <dbReference type="ChEBI" id="CHEBI:57783"/>
        <dbReference type="ChEBI" id="CHEBI:58349"/>
        <dbReference type="ChEBI" id="CHEBI:78453"/>
        <dbReference type="ChEBI" id="CHEBI:78454"/>
    </reaction>
    <physiologicalReaction direction="left-to-right" evidence="21">
        <dbReference type="Rhea" id="RHEA:41813"/>
    </physiologicalReaction>
</comment>
<dbReference type="GO" id="GO:0004315">
    <property type="term" value="F:3-oxoacyl-[acyl-carrier-protein] synthase activity"/>
    <property type="evidence" value="ECO:0007669"/>
    <property type="project" value="UniProtKB-EC"/>
</dbReference>
<evidence type="ECO:0000256" key="7">
    <source>
        <dbReference type="ARBA" id="ARBA00023351"/>
    </source>
</evidence>